<dbReference type="AlphaFoldDB" id="Q3BXT1"/>
<dbReference type="eggNOG" id="COG3064">
    <property type="taxonomic scope" value="Bacteria"/>
</dbReference>
<name>Q3BXT1_XANE5</name>
<sequence>MLHRAQVRSYGRRRFDRGYGRQAGIVEIEFSPESTMKYLLSAALCVAALSACTDREAQRQAQATAQAQAREAQADALAKQYDEAVKAQNWDMARAHGAALIEGYAGTAAATRIEPGYADIKAKGEQARELRRMQALWQYSQVPAKGGTQRSAMIDAKQRVDVDGSGPKPVSLVLRDHPQWKRHSYLVLKAGDFNCYGGCKVQVAADGGAPRAMAAHRPDTDEAIAIFIDDDKALWKLVRNAKRISITFPVKAGGTRTAEFEVGGLDTTQMPGWK</sequence>
<organism evidence="2">
    <name type="scientific">Xanthomonas euvesicatoria pv. vesicatoria (strain 85-10)</name>
    <name type="common">Xanthomonas campestris pv. vesicatoria</name>
    <dbReference type="NCBI Taxonomy" id="316273"/>
    <lineage>
        <taxon>Bacteria</taxon>
        <taxon>Pseudomonadati</taxon>
        <taxon>Pseudomonadota</taxon>
        <taxon>Gammaproteobacteria</taxon>
        <taxon>Lysobacterales</taxon>
        <taxon>Lysobacteraceae</taxon>
        <taxon>Xanthomonas</taxon>
    </lineage>
</organism>
<dbReference type="KEGG" id="xcv:XCV0701"/>
<accession>Q3BXT1</accession>
<proteinExistence type="predicted"/>
<dbReference type="STRING" id="456327.BJD11_19315"/>
<protein>
    <submittedName>
        <fullName evidence="1">Uncharacterized protein</fullName>
    </submittedName>
</protein>
<dbReference type="HOGENOM" id="CLU_1160738_0_0_6"/>
<gene>
    <name evidence="1" type="ordered locus">XCV0701</name>
</gene>
<dbReference type="EMBL" id="AM039952">
    <property type="protein sequence ID" value="CAJ22332.1"/>
    <property type="molecule type" value="Genomic_DNA"/>
</dbReference>
<reference evidence="1 2" key="1">
    <citation type="journal article" date="2005" name="J. Bacteriol.">
        <title>Insights into genome plasticity and pathogenicity of the plant pathogenic Bacterium Xanthomonas campestris pv. vesicatoria revealed by the complete genome sequence.</title>
        <authorList>
            <person name="Thieme F."/>
            <person name="Koebnik R."/>
            <person name="Bekel T."/>
            <person name="Berger C."/>
            <person name="Boch J."/>
            <person name="Buettner D."/>
            <person name="Caldana C."/>
            <person name="Gaigalat L."/>
            <person name="Goesmann A."/>
            <person name="Kay S."/>
            <person name="Kirchner O."/>
            <person name="Lanz C."/>
            <person name="Linke B."/>
            <person name="McHardy A.C."/>
            <person name="Meyer F."/>
            <person name="Mittenhuber G."/>
            <person name="Nies D.H."/>
            <person name="Niesbach-Kloesgen U."/>
            <person name="Patschkowski T."/>
            <person name="Rueckert C."/>
            <person name="Rupp O."/>
            <person name="Schneicker S."/>
            <person name="Schuster S.C."/>
            <person name="Vorhoelter F.J."/>
            <person name="Weber E."/>
            <person name="Puehler A."/>
            <person name="Bonas U."/>
            <person name="Bartels D."/>
            <person name="Kaiser O."/>
        </authorList>
    </citation>
    <scope>NUCLEOTIDE SEQUENCE [LARGE SCALE GENOMIC DNA]</scope>
    <source>
        <strain evidence="1 2">85-10</strain>
    </source>
</reference>
<evidence type="ECO:0000313" key="1">
    <source>
        <dbReference type="EMBL" id="CAJ22332.1"/>
    </source>
</evidence>
<evidence type="ECO:0000313" key="2">
    <source>
        <dbReference type="Proteomes" id="UP000007069"/>
    </source>
</evidence>
<dbReference type="Proteomes" id="UP000007069">
    <property type="component" value="Chromosome"/>
</dbReference>